<dbReference type="Pfam" id="PF00005">
    <property type="entry name" value="ABC_tran"/>
    <property type="match status" value="1"/>
</dbReference>
<reference evidence="4" key="1">
    <citation type="journal article" date="2014" name="Front. Microbiol.">
        <title>High frequency of phylogenetically diverse reductive dehalogenase-homologous genes in deep subseafloor sedimentary metagenomes.</title>
        <authorList>
            <person name="Kawai M."/>
            <person name="Futagami T."/>
            <person name="Toyoda A."/>
            <person name="Takaki Y."/>
            <person name="Nishi S."/>
            <person name="Hori S."/>
            <person name="Arai W."/>
            <person name="Tsubouchi T."/>
            <person name="Morono Y."/>
            <person name="Uchiyama I."/>
            <person name="Ito T."/>
            <person name="Fujiyama A."/>
            <person name="Inagaki F."/>
            <person name="Takami H."/>
        </authorList>
    </citation>
    <scope>NUCLEOTIDE SEQUENCE</scope>
    <source>
        <strain evidence="4">Expedition CK06-06</strain>
    </source>
</reference>
<evidence type="ECO:0000259" key="3">
    <source>
        <dbReference type="PROSITE" id="PS50893"/>
    </source>
</evidence>
<dbReference type="InterPro" id="IPR003439">
    <property type="entry name" value="ABC_transporter-like_ATP-bd"/>
</dbReference>
<evidence type="ECO:0000256" key="2">
    <source>
        <dbReference type="ARBA" id="ARBA00022840"/>
    </source>
</evidence>
<dbReference type="InterPro" id="IPR027417">
    <property type="entry name" value="P-loop_NTPase"/>
</dbReference>
<organism evidence="4">
    <name type="scientific">marine sediment metagenome</name>
    <dbReference type="NCBI Taxonomy" id="412755"/>
    <lineage>
        <taxon>unclassified sequences</taxon>
        <taxon>metagenomes</taxon>
        <taxon>ecological metagenomes</taxon>
    </lineage>
</organism>
<evidence type="ECO:0000313" key="4">
    <source>
        <dbReference type="EMBL" id="GAG84845.1"/>
    </source>
</evidence>
<dbReference type="EMBL" id="BART01015466">
    <property type="protein sequence ID" value="GAG84845.1"/>
    <property type="molecule type" value="Genomic_DNA"/>
</dbReference>
<dbReference type="InterPro" id="IPR050107">
    <property type="entry name" value="ABC_carbohydrate_import_ATPase"/>
</dbReference>
<evidence type="ECO:0000256" key="1">
    <source>
        <dbReference type="ARBA" id="ARBA00022741"/>
    </source>
</evidence>
<dbReference type="GO" id="GO:0016887">
    <property type="term" value="F:ATP hydrolysis activity"/>
    <property type="evidence" value="ECO:0007669"/>
    <property type="project" value="InterPro"/>
</dbReference>
<dbReference type="SUPFAM" id="SSF52540">
    <property type="entry name" value="P-loop containing nucleoside triphosphate hydrolases"/>
    <property type="match status" value="1"/>
</dbReference>
<sequence length="253" mass="28324">MNMPNKARVDNLVYMEGISKYFGKIMALDDVYFSIKPREIVGLVGDNGAGKSTLIKILSGLYPPAKGVIYFDGKRINFSSPKDAIDAGIETTHQDLALVDDLEIHRNIFMGREPKRLLVRFIPYLNKQKMIHEAEKALENIGIHVDSVEDIVRNLSGGEKQSVSIGRATYFKAKLVIMDEPTAAMSLKETKKILELMVRLRQTGSAVIFISHNIHHVFSIADRLTILSHGKKIADLKISETTEEEVSTIIMNN</sequence>
<dbReference type="PANTHER" id="PTHR43790:SF8">
    <property type="entry name" value="SUGAR ABC TRANSPORTER ATP-BINDING PROTEIN"/>
    <property type="match status" value="1"/>
</dbReference>
<dbReference type="SMART" id="SM00382">
    <property type="entry name" value="AAA"/>
    <property type="match status" value="1"/>
</dbReference>
<gene>
    <name evidence="4" type="ORF">S01H4_30023</name>
</gene>
<accession>X1AQ07</accession>
<feature type="non-terminal residue" evidence="4">
    <location>
        <position position="253"/>
    </location>
</feature>
<proteinExistence type="predicted"/>
<dbReference type="PROSITE" id="PS50893">
    <property type="entry name" value="ABC_TRANSPORTER_2"/>
    <property type="match status" value="1"/>
</dbReference>
<dbReference type="Gene3D" id="3.40.50.300">
    <property type="entry name" value="P-loop containing nucleotide triphosphate hydrolases"/>
    <property type="match status" value="1"/>
</dbReference>
<dbReference type="CDD" id="cd03216">
    <property type="entry name" value="ABC_Carb_Monos_I"/>
    <property type="match status" value="1"/>
</dbReference>
<name>X1AQ07_9ZZZZ</name>
<keyword evidence="2" id="KW-0067">ATP-binding</keyword>
<keyword evidence="1" id="KW-0547">Nucleotide-binding</keyword>
<dbReference type="InterPro" id="IPR003593">
    <property type="entry name" value="AAA+_ATPase"/>
</dbReference>
<dbReference type="AlphaFoldDB" id="X1AQ07"/>
<protein>
    <recommendedName>
        <fullName evidence="3">ABC transporter domain-containing protein</fullName>
    </recommendedName>
</protein>
<dbReference type="GO" id="GO:0005524">
    <property type="term" value="F:ATP binding"/>
    <property type="evidence" value="ECO:0007669"/>
    <property type="project" value="UniProtKB-KW"/>
</dbReference>
<feature type="domain" description="ABC transporter" evidence="3">
    <location>
        <begin position="13"/>
        <end position="253"/>
    </location>
</feature>
<comment type="caution">
    <text evidence="4">The sequence shown here is derived from an EMBL/GenBank/DDBJ whole genome shotgun (WGS) entry which is preliminary data.</text>
</comment>
<dbReference type="PANTHER" id="PTHR43790">
    <property type="entry name" value="CARBOHYDRATE TRANSPORT ATP-BINDING PROTEIN MG119-RELATED"/>
    <property type="match status" value="1"/>
</dbReference>